<dbReference type="OrthoDB" id="6066220at2759"/>
<dbReference type="GO" id="GO:0031146">
    <property type="term" value="P:SCF-dependent proteasomal ubiquitin-dependent protein catabolic process"/>
    <property type="evidence" value="ECO:0007669"/>
    <property type="project" value="TreeGrafter"/>
</dbReference>
<sequence>MRGCSTMMPNRCIGRQRVFGNDAYKCASRRHYVKVLGGTMRGFRQGFFSLTNLVYLRIQFVVQEISQLLIQSFWMNFSICLLKLSLEHLRLAGIDLLTDEKISDLSQCLSALVLIDLSLCYNLTESTLFPIAKNCPLLEDISMEGTNLGGGGGDGATDIVKNPRIKCLNFENNRNLSDECLAKLASVCPSLEVLDVSSCNGFTEKRHC</sequence>
<dbReference type="GO" id="GO:0019005">
    <property type="term" value="C:SCF ubiquitin ligase complex"/>
    <property type="evidence" value="ECO:0007669"/>
    <property type="project" value="TreeGrafter"/>
</dbReference>
<dbReference type="Gene3D" id="3.80.10.10">
    <property type="entry name" value="Ribonuclease Inhibitor"/>
    <property type="match status" value="2"/>
</dbReference>
<dbReference type="EMBL" id="WJXA01000540">
    <property type="protein sequence ID" value="KAF7112290.1"/>
    <property type="molecule type" value="Genomic_DNA"/>
</dbReference>
<evidence type="ECO:0000313" key="2">
    <source>
        <dbReference type="Proteomes" id="UP000626092"/>
    </source>
</evidence>
<gene>
    <name evidence="1" type="ORF">RHSIM_RhsimUnG0244200</name>
</gene>
<dbReference type="SUPFAM" id="SSF52047">
    <property type="entry name" value="RNI-like"/>
    <property type="match status" value="1"/>
</dbReference>
<organism evidence="1 2">
    <name type="scientific">Rhododendron simsii</name>
    <name type="common">Sims's rhododendron</name>
    <dbReference type="NCBI Taxonomy" id="118357"/>
    <lineage>
        <taxon>Eukaryota</taxon>
        <taxon>Viridiplantae</taxon>
        <taxon>Streptophyta</taxon>
        <taxon>Embryophyta</taxon>
        <taxon>Tracheophyta</taxon>
        <taxon>Spermatophyta</taxon>
        <taxon>Magnoliopsida</taxon>
        <taxon>eudicotyledons</taxon>
        <taxon>Gunneridae</taxon>
        <taxon>Pentapetalae</taxon>
        <taxon>asterids</taxon>
        <taxon>Ericales</taxon>
        <taxon>Ericaceae</taxon>
        <taxon>Ericoideae</taxon>
        <taxon>Rhodoreae</taxon>
        <taxon>Rhododendron</taxon>
    </lineage>
</organism>
<reference evidence="1" key="1">
    <citation type="submission" date="2019-11" db="EMBL/GenBank/DDBJ databases">
        <authorList>
            <person name="Liu Y."/>
            <person name="Hou J."/>
            <person name="Li T.-Q."/>
            <person name="Guan C.-H."/>
            <person name="Wu X."/>
            <person name="Wu H.-Z."/>
            <person name="Ling F."/>
            <person name="Zhang R."/>
            <person name="Shi X.-G."/>
            <person name="Ren J.-P."/>
            <person name="Chen E.-F."/>
            <person name="Sun J.-M."/>
        </authorList>
    </citation>
    <scope>NUCLEOTIDE SEQUENCE</scope>
    <source>
        <strain evidence="1">Adult_tree_wgs_1</strain>
        <tissue evidence="1">Leaves</tissue>
    </source>
</reference>
<keyword evidence="2" id="KW-1185">Reference proteome</keyword>
<accession>A0A834L1Z8</accession>
<evidence type="ECO:0000313" key="1">
    <source>
        <dbReference type="EMBL" id="KAF7112290.1"/>
    </source>
</evidence>
<comment type="caution">
    <text evidence="1">The sequence shown here is derived from an EMBL/GenBank/DDBJ whole genome shotgun (WGS) entry which is preliminary data.</text>
</comment>
<protein>
    <submittedName>
        <fullName evidence="1">Uncharacterized protein</fullName>
    </submittedName>
</protein>
<dbReference type="InterPro" id="IPR032675">
    <property type="entry name" value="LRR_dom_sf"/>
</dbReference>
<dbReference type="AlphaFoldDB" id="A0A834L1Z8"/>
<name>A0A834L1Z8_RHOSS</name>
<dbReference type="Proteomes" id="UP000626092">
    <property type="component" value="Unassembled WGS sequence"/>
</dbReference>
<dbReference type="PANTHER" id="PTHR13318">
    <property type="entry name" value="PARTNER OF PAIRED, ISOFORM B-RELATED"/>
    <property type="match status" value="1"/>
</dbReference>
<dbReference type="PANTHER" id="PTHR13318:SF106">
    <property type="entry name" value="F-BOX_LRR-REPEAT PROTEIN 2"/>
    <property type="match status" value="1"/>
</dbReference>
<proteinExistence type="predicted"/>